<gene>
    <name evidence="5" type="ORF">RCOM_1825380</name>
</gene>
<dbReference type="Proteomes" id="UP000008311">
    <property type="component" value="Unassembled WGS sequence"/>
</dbReference>
<dbReference type="InParanoid" id="B9TH61"/>
<dbReference type="GO" id="GO:0006355">
    <property type="term" value="P:regulation of DNA-templated transcription"/>
    <property type="evidence" value="ECO:0000318"/>
    <property type="project" value="GO_Central"/>
</dbReference>
<protein>
    <submittedName>
        <fullName evidence="5">Transcriptional regulator slyA, putative</fullName>
    </submittedName>
</protein>
<dbReference type="GO" id="GO:0003677">
    <property type="term" value="F:DNA binding"/>
    <property type="evidence" value="ECO:0007669"/>
    <property type="project" value="UniProtKB-KW"/>
</dbReference>
<dbReference type="EMBL" id="EQ981239">
    <property type="protein sequence ID" value="EEF24804.1"/>
    <property type="molecule type" value="Genomic_DNA"/>
</dbReference>
<dbReference type="GO" id="GO:0003700">
    <property type="term" value="F:DNA-binding transcription factor activity"/>
    <property type="evidence" value="ECO:0007669"/>
    <property type="project" value="InterPro"/>
</dbReference>
<dbReference type="AlphaFoldDB" id="B9TH61"/>
<organism evidence="5 6">
    <name type="scientific">Ricinus communis</name>
    <name type="common">Castor bean</name>
    <dbReference type="NCBI Taxonomy" id="3988"/>
    <lineage>
        <taxon>Eukaryota</taxon>
        <taxon>Viridiplantae</taxon>
        <taxon>Streptophyta</taxon>
        <taxon>Embryophyta</taxon>
        <taxon>Tracheophyta</taxon>
        <taxon>Spermatophyta</taxon>
        <taxon>Magnoliopsida</taxon>
        <taxon>eudicotyledons</taxon>
        <taxon>Gunneridae</taxon>
        <taxon>Pentapetalae</taxon>
        <taxon>rosids</taxon>
        <taxon>fabids</taxon>
        <taxon>Malpighiales</taxon>
        <taxon>Euphorbiaceae</taxon>
        <taxon>Acalyphoideae</taxon>
        <taxon>Acalypheae</taxon>
        <taxon>Ricinus</taxon>
    </lineage>
</organism>
<keyword evidence="1" id="KW-0805">Transcription regulation</keyword>
<evidence type="ECO:0000259" key="4">
    <source>
        <dbReference type="PROSITE" id="PS50995"/>
    </source>
</evidence>
<dbReference type="Pfam" id="PF01047">
    <property type="entry name" value="MarR"/>
    <property type="match status" value="1"/>
</dbReference>
<dbReference type="PANTHER" id="PTHR42756:SF1">
    <property type="entry name" value="TRANSCRIPTIONAL REPRESSOR OF EMRAB OPERON"/>
    <property type="match status" value="1"/>
</dbReference>
<dbReference type="PANTHER" id="PTHR42756">
    <property type="entry name" value="TRANSCRIPTIONAL REGULATOR, MARR"/>
    <property type="match status" value="1"/>
</dbReference>
<dbReference type="SMART" id="SM00347">
    <property type="entry name" value="HTH_MARR"/>
    <property type="match status" value="1"/>
</dbReference>
<dbReference type="InterPro" id="IPR000835">
    <property type="entry name" value="HTH_MarR-typ"/>
</dbReference>
<evidence type="ECO:0000313" key="5">
    <source>
        <dbReference type="EMBL" id="EEF24804.1"/>
    </source>
</evidence>
<dbReference type="eggNOG" id="ENOG502T1EE">
    <property type="taxonomic scope" value="Eukaryota"/>
</dbReference>
<feature type="non-terminal residue" evidence="5">
    <location>
        <position position="1"/>
    </location>
</feature>
<dbReference type="GO" id="GO:0006950">
    <property type="term" value="P:response to stress"/>
    <property type="evidence" value="ECO:0000318"/>
    <property type="project" value="GO_Central"/>
</dbReference>
<dbReference type="InterPro" id="IPR036390">
    <property type="entry name" value="WH_DNA-bd_sf"/>
</dbReference>
<dbReference type="SUPFAM" id="SSF46785">
    <property type="entry name" value="Winged helix' DNA-binding domain"/>
    <property type="match status" value="1"/>
</dbReference>
<evidence type="ECO:0000256" key="1">
    <source>
        <dbReference type="ARBA" id="ARBA00023015"/>
    </source>
</evidence>
<accession>B9TH61</accession>
<dbReference type="PROSITE" id="PS01117">
    <property type="entry name" value="HTH_MARR_1"/>
    <property type="match status" value="1"/>
</dbReference>
<keyword evidence="3" id="KW-0804">Transcription</keyword>
<keyword evidence="6" id="KW-1185">Reference proteome</keyword>
<dbReference type="InterPro" id="IPR023187">
    <property type="entry name" value="Tscrpt_reg_MarR-type_CS"/>
</dbReference>
<proteinExistence type="predicted"/>
<dbReference type="PROSITE" id="PS50995">
    <property type="entry name" value="HTH_MARR_2"/>
    <property type="match status" value="1"/>
</dbReference>
<reference evidence="6" key="1">
    <citation type="journal article" date="2010" name="Nat. Biotechnol.">
        <title>Draft genome sequence of the oilseed species Ricinus communis.</title>
        <authorList>
            <person name="Chan A.P."/>
            <person name="Crabtree J."/>
            <person name="Zhao Q."/>
            <person name="Lorenzi H."/>
            <person name="Orvis J."/>
            <person name="Puiu D."/>
            <person name="Melake-Berhan A."/>
            <person name="Jones K.M."/>
            <person name="Redman J."/>
            <person name="Chen G."/>
            <person name="Cahoon E.B."/>
            <person name="Gedil M."/>
            <person name="Stanke M."/>
            <person name="Haas B.J."/>
            <person name="Wortman J.R."/>
            <person name="Fraser-Liggett C.M."/>
            <person name="Ravel J."/>
            <person name="Rabinowicz P.D."/>
        </authorList>
    </citation>
    <scope>NUCLEOTIDE SEQUENCE [LARGE SCALE GENOMIC DNA]</scope>
    <source>
        <strain evidence="6">cv. Hale</strain>
    </source>
</reference>
<sequence length="214" mass="23864">FSTRSNTPEFQPARLQIASVPTNGARLLEIYLLEIVSRLKISGLSIRVQVLAMRKPIDSDRSIGALLGELARLLSRNFNARMRHHGLTQTQWQALATLSRREGMRQAELAELLTVQPISLARLVDRLENSGWVERRPDPTDRRAVQLYLTAKAEPILDEMEAAGAATREAAVADFSDTEREQLLKLLNRMKTNLRKDMADAPVDAASPAKEGQA</sequence>
<keyword evidence="2" id="KW-0238">DNA-binding</keyword>
<dbReference type="PRINTS" id="PR00598">
    <property type="entry name" value="HTHMARR"/>
</dbReference>
<evidence type="ECO:0000256" key="3">
    <source>
        <dbReference type="ARBA" id="ARBA00023163"/>
    </source>
</evidence>
<dbReference type="Gene3D" id="1.10.10.10">
    <property type="entry name" value="Winged helix-like DNA-binding domain superfamily/Winged helix DNA-binding domain"/>
    <property type="match status" value="1"/>
</dbReference>
<dbReference type="InterPro" id="IPR036388">
    <property type="entry name" value="WH-like_DNA-bd_sf"/>
</dbReference>
<evidence type="ECO:0000313" key="6">
    <source>
        <dbReference type="Proteomes" id="UP000008311"/>
    </source>
</evidence>
<evidence type="ECO:0000256" key="2">
    <source>
        <dbReference type="ARBA" id="ARBA00023125"/>
    </source>
</evidence>
<dbReference type="SMR" id="B9TH61"/>
<name>B9TH61_RICCO</name>
<feature type="domain" description="HTH marR-type" evidence="4">
    <location>
        <begin position="60"/>
        <end position="192"/>
    </location>
</feature>